<name>A0A1G1T7S0_9BACT</name>
<dbReference type="EMBL" id="MDZC01000046">
    <property type="protein sequence ID" value="OGX86929.1"/>
    <property type="molecule type" value="Genomic_DNA"/>
</dbReference>
<dbReference type="GO" id="GO:0051301">
    <property type="term" value="P:cell division"/>
    <property type="evidence" value="ECO:0007669"/>
    <property type="project" value="UniProtKB-KW"/>
</dbReference>
<dbReference type="AlphaFoldDB" id="A0A1G1T7S0"/>
<proteinExistence type="predicted"/>
<evidence type="ECO:0000313" key="2">
    <source>
        <dbReference type="Proteomes" id="UP000177791"/>
    </source>
</evidence>
<dbReference type="OrthoDB" id="9801773at2"/>
<dbReference type="InterPro" id="IPR023393">
    <property type="entry name" value="START-like_dom_sf"/>
</dbReference>
<keyword evidence="1" id="KW-0132">Cell division</keyword>
<accession>A0A1G1T7S0</accession>
<dbReference type="STRING" id="1908236.BEN48_00790"/>
<dbReference type="RefSeq" id="WP_070733553.1">
    <property type="nucleotide sequence ID" value="NZ_MDZC01000046.1"/>
</dbReference>
<reference evidence="1 2" key="1">
    <citation type="submission" date="2016-08" db="EMBL/GenBank/DDBJ databases">
        <title>Hymenobacter coccineus sp. nov., Hymenobacter lapidarius sp. nov. and Hymenobacter glacialis sp. nov., isolated from Antarctic soil.</title>
        <authorList>
            <person name="Sedlacek I."/>
            <person name="Kralova S."/>
            <person name="Kyrova K."/>
            <person name="Maslanova I."/>
            <person name="Stankova E."/>
            <person name="Vrbovska V."/>
            <person name="Nemec M."/>
            <person name="Bartak M."/>
            <person name="Svec P."/>
            <person name="Busse H.-J."/>
            <person name="Pantucek R."/>
        </authorList>
    </citation>
    <scope>NUCLEOTIDE SEQUENCE [LARGE SCALE GENOMIC DNA]</scope>
    <source>
        <strain evidence="1 2">CCM 8648</strain>
    </source>
</reference>
<dbReference type="SUPFAM" id="SSF55961">
    <property type="entry name" value="Bet v1-like"/>
    <property type="match status" value="1"/>
</dbReference>
<dbReference type="Gene3D" id="3.30.530.20">
    <property type="match status" value="1"/>
</dbReference>
<dbReference type="CDD" id="cd07820">
    <property type="entry name" value="SRPBCC_3"/>
    <property type="match status" value="1"/>
</dbReference>
<keyword evidence="1" id="KW-0131">Cell cycle</keyword>
<comment type="caution">
    <text evidence="1">The sequence shown here is derived from an EMBL/GenBank/DDBJ whole genome shotgun (WGS) entry which is preliminary data.</text>
</comment>
<protein>
    <submittedName>
        <fullName evidence="1">Cell division protein</fullName>
    </submittedName>
</protein>
<keyword evidence="2" id="KW-1185">Reference proteome</keyword>
<sequence>MPVLEIVTHINAPKEICFQLALSVDLHTISTQRTQETIVAGVKSGLLQLGESVTFRARHFGVWQTLTSKVTEMHAPTYFCDEMQKGAFKRMRHEHHFRSEGSVTIMRDVFAFKSPLGWLGKVADIILKPYLRRFLVERCAIIKQFSETEEWRKVLSLHAAYEAPLH</sequence>
<evidence type="ECO:0000313" key="1">
    <source>
        <dbReference type="EMBL" id="OGX86929.1"/>
    </source>
</evidence>
<dbReference type="Proteomes" id="UP000177791">
    <property type="component" value="Unassembled WGS sequence"/>
</dbReference>
<gene>
    <name evidence="1" type="ORF">BEN48_00790</name>
</gene>
<organism evidence="1 2">
    <name type="scientific">Hymenobacter glacialis</name>
    <dbReference type="NCBI Taxonomy" id="1908236"/>
    <lineage>
        <taxon>Bacteria</taxon>
        <taxon>Pseudomonadati</taxon>
        <taxon>Bacteroidota</taxon>
        <taxon>Cytophagia</taxon>
        <taxon>Cytophagales</taxon>
        <taxon>Hymenobacteraceae</taxon>
        <taxon>Hymenobacter</taxon>
    </lineage>
</organism>